<gene>
    <name evidence="1" type="ORF">LDAN0321_LOCUS14363</name>
</gene>
<sequence>MSVDSCRSNATKAVTMMEVDPLRRRRDEEDMSLDNSTDDECFRWEVCADGSGAKDGDSVGDVSMGDTVEGSIDSSGGLNGPYRADFELEVARCDDVFGTDINIPYRRLTRSRLKMANCSEICK</sequence>
<dbReference type="AlphaFoldDB" id="A0A7S2PFG8"/>
<accession>A0A7S2PFG8</accession>
<organism evidence="1">
    <name type="scientific">Leptocylindrus danicus</name>
    <dbReference type="NCBI Taxonomy" id="163516"/>
    <lineage>
        <taxon>Eukaryota</taxon>
        <taxon>Sar</taxon>
        <taxon>Stramenopiles</taxon>
        <taxon>Ochrophyta</taxon>
        <taxon>Bacillariophyta</taxon>
        <taxon>Coscinodiscophyceae</taxon>
        <taxon>Chaetocerotophycidae</taxon>
        <taxon>Leptocylindrales</taxon>
        <taxon>Leptocylindraceae</taxon>
        <taxon>Leptocylindrus</taxon>
    </lineage>
</organism>
<protein>
    <submittedName>
        <fullName evidence="1">Uncharacterized protein</fullName>
    </submittedName>
</protein>
<reference evidence="1" key="1">
    <citation type="submission" date="2021-01" db="EMBL/GenBank/DDBJ databases">
        <authorList>
            <person name="Corre E."/>
            <person name="Pelletier E."/>
            <person name="Niang G."/>
            <person name="Scheremetjew M."/>
            <person name="Finn R."/>
            <person name="Kale V."/>
            <person name="Holt S."/>
            <person name="Cochrane G."/>
            <person name="Meng A."/>
            <person name="Brown T."/>
            <person name="Cohen L."/>
        </authorList>
    </citation>
    <scope>NUCLEOTIDE SEQUENCE</scope>
    <source>
        <strain evidence="1">B650</strain>
    </source>
</reference>
<evidence type="ECO:0000313" key="1">
    <source>
        <dbReference type="EMBL" id="CAD9593978.1"/>
    </source>
</evidence>
<dbReference type="EMBL" id="HBGY01022741">
    <property type="protein sequence ID" value="CAD9593978.1"/>
    <property type="molecule type" value="Transcribed_RNA"/>
</dbReference>
<name>A0A7S2PFG8_9STRA</name>
<proteinExistence type="predicted"/>